<proteinExistence type="predicted"/>
<feature type="compositionally biased region" description="Acidic residues" evidence="1">
    <location>
        <begin position="87"/>
        <end position="119"/>
    </location>
</feature>
<evidence type="ECO:0000313" key="3">
    <source>
        <dbReference type="Proteomes" id="UP000634136"/>
    </source>
</evidence>
<dbReference type="Proteomes" id="UP000634136">
    <property type="component" value="Unassembled WGS sequence"/>
</dbReference>
<sequence length="119" mass="13979">MFEQYLRSLNPNIGNKKIDTLIDKQSAVWFQKYVFDQSSSTEKEFLKELACEEAYNVILIDYGVLYVDLGDISQIAKEIEQVHEDENNYEEEDIEEDSDDGDEYEEDEDTESENEDNEI</sequence>
<protein>
    <submittedName>
        <fullName evidence="2">Uncharacterized protein</fullName>
    </submittedName>
</protein>
<name>A0A834XB19_9FABA</name>
<organism evidence="2 3">
    <name type="scientific">Senna tora</name>
    <dbReference type="NCBI Taxonomy" id="362788"/>
    <lineage>
        <taxon>Eukaryota</taxon>
        <taxon>Viridiplantae</taxon>
        <taxon>Streptophyta</taxon>
        <taxon>Embryophyta</taxon>
        <taxon>Tracheophyta</taxon>
        <taxon>Spermatophyta</taxon>
        <taxon>Magnoliopsida</taxon>
        <taxon>eudicotyledons</taxon>
        <taxon>Gunneridae</taxon>
        <taxon>Pentapetalae</taxon>
        <taxon>rosids</taxon>
        <taxon>fabids</taxon>
        <taxon>Fabales</taxon>
        <taxon>Fabaceae</taxon>
        <taxon>Caesalpinioideae</taxon>
        <taxon>Cassia clade</taxon>
        <taxon>Senna</taxon>
    </lineage>
</organism>
<comment type="caution">
    <text evidence="2">The sequence shown here is derived from an EMBL/GenBank/DDBJ whole genome shotgun (WGS) entry which is preliminary data.</text>
</comment>
<dbReference type="EMBL" id="JAAIUW010000002">
    <property type="protein sequence ID" value="KAF7841659.1"/>
    <property type="molecule type" value="Genomic_DNA"/>
</dbReference>
<evidence type="ECO:0000256" key="1">
    <source>
        <dbReference type="SAM" id="MobiDB-lite"/>
    </source>
</evidence>
<feature type="region of interest" description="Disordered" evidence="1">
    <location>
        <begin position="81"/>
        <end position="119"/>
    </location>
</feature>
<evidence type="ECO:0000313" key="2">
    <source>
        <dbReference type="EMBL" id="KAF7841659.1"/>
    </source>
</evidence>
<keyword evidence="3" id="KW-1185">Reference proteome</keyword>
<accession>A0A834XB19</accession>
<reference evidence="2" key="1">
    <citation type="submission" date="2020-09" db="EMBL/GenBank/DDBJ databases">
        <title>Genome-Enabled Discovery of Anthraquinone Biosynthesis in Senna tora.</title>
        <authorList>
            <person name="Kang S.-H."/>
            <person name="Pandey R.P."/>
            <person name="Lee C.-M."/>
            <person name="Sim J.-S."/>
            <person name="Jeong J.-T."/>
            <person name="Choi B.-S."/>
            <person name="Jung M."/>
            <person name="Ginzburg D."/>
            <person name="Zhao K."/>
            <person name="Won S.Y."/>
            <person name="Oh T.-J."/>
            <person name="Yu Y."/>
            <person name="Kim N.-H."/>
            <person name="Lee O.R."/>
            <person name="Lee T.-H."/>
            <person name="Bashyal P."/>
            <person name="Kim T.-S."/>
            <person name="Lee W.-H."/>
            <person name="Kawkins C."/>
            <person name="Kim C.-K."/>
            <person name="Kim J.S."/>
            <person name="Ahn B.O."/>
            <person name="Rhee S.Y."/>
            <person name="Sohng J.K."/>
        </authorList>
    </citation>
    <scope>NUCLEOTIDE SEQUENCE</scope>
    <source>
        <tissue evidence="2">Leaf</tissue>
    </source>
</reference>
<gene>
    <name evidence="2" type="ORF">G2W53_003957</name>
</gene>
<dbReference type="AlphaFoldDB" id="A0A834XB19"/>